<dbReference type="AlphaFoldDB" id="A0A0C3HSR2"/>
<dbReference type="InParanoid" id="A0A0C3HSR2"/>
<proteinExistence type="predicted"/>
<sequence>MGDRFTQQPTTGSKLSVNARSASRYSRFVGDEERSLKQWGSSAATPLAIRVTINSAFCLSDSDATPVFGVFRPSAAMDAFNQYCTLTYCRLHPSAMADDTNAHDTNGLFHGMVSGSNSFPLNETLAPLMNNHDFSTPDDDPSTAHQLWPITAEHFAFQYPLSTVDTDEVFCATDQWLQHDPDYRPPNQNGDVLLSVHEAPIEVRLRWGKSREINERSIPIPLPPTAGPRELPLYQFFEANPHDRSDKSGQYVPLNQQELYGLQLPRPQNAPLECQIAVSDGFYEAPQDGTFPQIAPSHQNIVDIRHNLGGDVPPSPASTLPAPKTQRCFECCFAHKPCTNSIPGSRCDRCTRMHNKLRAGLKHSKRLNDASSLFVDFVVFFDMRSTQNLLTRLRAAAEAITNLRPGVTLEDYFKGSIVCHMDNRIIPNSVFSVTAVPVVVKYLATTRTALALAESLNQPFPVPGLDNIQIDSFIDGSNRMHNLQELHQSEQAIIITACRCSDYIGILFNWDLNTICFENINSIPQAKNLVLETVYAMAYRVQQLLMILCHEVNQSLLGNYGQDPATISCALRIAYQSITCYRKLEWRAGCLQDLRTFLNGLHDRAPVALKALERYRVNIALLRCGEKSRNVKAFQALIDAKKTPKRAISFTYPHYRPDDTFLRLPNRFFQQTYTEVLETRIVNWDTFEFRPFTPSDFDQVEHQTFKNSEMSHTEGLSSNFSLAGLPERDKTSTARAYAGSVTSASCEYGSVSDAGGEHGQDITMPSLTINKTLPEESDASNDAEIQRTEIWLDDLNDLKSTQYHLMYDADTHEDWVGFVEPQGPPIDVENQSQASKMLSKMKEMGSPSITSAPDVGLEKQRQHQNTSPPLLGVQTSSDLPDPPSPASKRVHTGEPTLDPVILSRINHEVDLFSQPDISFGWDHEFNYELYEATN</sequence>
<reference evidence="3" key="2">
    <citation type="submission" date="2015-01" db="EMBL/GenBank/DDBJ databases">
        <title>Evolutionary Origins and Diversification of the Mycorrhizal Mutualists.</title>
        <authorList>
            <consortium name="DOE Joint Genome Institute"/>
            <consortium name="Mycorrhizal Genomics Consortium"/>
            <person name="Kohler A."/>
            <person name="Kuo A."/>
            <person name="Nagy L.G."/>
            <person name="Floudas D."/>
            <person name="Copeland A."/>
            <person name="Barry K.W."/>
            <person name="Cichocki N."/>
            <person name="Veneault-Fourrey C."/>
            <person name="LaButti K."/>
            <person name="Lindquist E.A."/>
            <person name="Lipzen A."/>
            <person name="Lundell T."/>
            <person name="Morin E."/>
            <person name="Murat C."/>
            <person name="Riley R."/>
            <person name="Ohm R."/>
            <person name="Sun H."/>
            <person name="Tunlid A."/>
            <person name="Henrissat B."/>
            <person name="Grigoriev I.V."/>
            <person name="Hibbett D.S."/>
            <person name="Martin F."/>
        </authorList>
    </citation>
    <scope>NUCLEOTIDE SEQUENCE [LARGE SCALE GENOMIC DNA]</scope>
    <source>
        <strain evidence="3">Zn</strain>
    </source>
</reference>
<reference evidence="2 3" key="1">
    <citation type="submission" date="2014-04" db="EMBL/GenBank/DDBJ databases">
        <authorList>
            <consortium name="DOE Joint Genome Institute"/>
            <person name="Kuo A."/>
            <person name="Martino E."/>
            <person name="Perotto S."/>
            <person name="Kohler A."/>
            <person name="Nagy L.G."/>
            <person name="Floudas D."/>
            <person name="Copeland A."/>
            <person name="Barry K.W."/>
            <person name="Cichocki N."/>
            <person name="Veneault-Fourrey C."/>
            <person name="LaButti K."/>
            <person name="Lindquist E.A."/>
            <person name="Lipzen A."/>
            <person name="Lundell T."/>
            <person name="Morin E."/>
            <person name="Murat C."/>
            <person name="Sun H."/>
            <person name="Tunlid A."/>
            <person name="Henrissat B."/>
            <person name="Grigoriev I.V."/>
            <person name="Hibbett D.S."/>
            <person name="Martin F."/>
            <person name="Nordberg H.P."/>
            <person name="Cantor M.N."/>
            <person name="Hua S.X."/>
        </authorList>
    </citation>
    <scope>NUCLEOTIDE SEQUENCE [LARGE SCALE GENOMIC DNA]</scope>
    <source>
        <strain evidence="2 3">Zn</strain>
    </source>
</reference>
<dbReference type="EMBL" id="KN832872">
    <property type="protein sequence ID" value="KIN05292.1"/>
    <property type="molecule type" value="Genomic_DNA"/>
</dbReference>
<accession>A0A0C3HSR2</accession>
<evidence type="ECO:0000313" key="3">
    <source>
        <dbReference type="Proteomes" id="UP000054321"/>
    </source>
</evidence>
<evidence type="ECO:0000256" key="1">
    <source>
        <dbReference type="SAM" id="MobiDB-lite"/>
    </source>
</evidence>
<name>A0A0C3HSR2_OIDMZ</name>
<dbReference type="HOGENOM" id="CLU_313541_0_0_1"/>
<evidence type="ECO:0000313" key="2">
    <source>
        <dbReference type="EMBL" id="KIN05292.1"/>
    </source>
</evidence>
<feature type="region of interest" description="Disordered" evidence="1">
    <location>
        <begin position="839"/>
        <end position="895"/>
    </location>
</feature>
<protein>
    <submittedName>
        <fullName evidence="2">Uncharacterized protein</fullName>
    </submittedName>
</protein>
<organism evidence="2 3">
    <name type="scientific">Oidiodendron maius (strain Zn)</name>
    <dbReference type="NCBI Taxonomy" id="913774"/>
    <lineage>
        <taxon>Eukaryota</taxon>
        <taxon>Fungi</taxon>
        <taxon>Dikarya</taxon>
        <taxon>Ascomycota</taxon>
        <taxon>Pezizomycotina</taxon>
        <taxon>Leotiomycetes</taxon>
        <taxon>Leotiomycetes incertae sedis</taxon>
        <taxon>Myxotrichaceae</taxon>
        <taxon>Oidiodendron</taxon>
    </lineage>
</organism>
<keyword evidence="3" id="KW-1185">Reference proteome</keyword>
<dbReference type="OrthoDB" id="3561291at2759"/>
<dbReference type="Proteomes" id="UP000054321">
    <property type="component" value="Unassembled WGS sequence"/>
</dbReference>
<gene>
    <name evidence="2" type="ORF">OIDMADRAFT_25861</name>
</gene>